<dbReference type="InterPro" id="IPR041522">
    <property type="entry name" value="CdaR_GGDEF"/>
</dbReference>
<dbReference type="InterPro" id="IPR051448">
    <property type="entry name" value="CdaR-like_regulators"/>
</dbReference>
<sequence length="540" mass="60695">MSNMSSLLPSASSASVRNILTLLSSRDAHLVAGAGGQERRVTWASPMRVRLPAFESVQGGEIALLTLLQLRRLNETLPHLLNSLHQAGVSAVAVGAASSEALGEESLAFADRHNLPLILLPANAQIEEIAREIIYFVVSFRGEIERQATEIAHHLMQLSVQGVGAQGICDYLALHRQKWVVIEDAEHEIRNQGVPPERQSLPLTIHLNDQALRQQGLTRVVEPIMIRHEAVGYISLIGEENNFDYLERIILRQVAPILAMEVARERERNEVENRYHVEAFTNILQGRYQQPEEVLARARILGYDLAVPQVVAVFEIASTEAAPSTHSPTLPQWGRRVRDELQRVWPGCWILTETRRLVALLPLSTPGEKSSGTGEGEIYERLQRVETRLRIEGHTQCSCGIGRISQQLQGIPQSYREAQQALEIGSRLFGEGKLHSFSRLGVYRLLFHLDGHNELNIFYQETLGPLLNSDSRNDGTLLETLECFFRCNGNLSETARTMHLHRNSLLYRLGRIEELLGHSLEDAELRLSLQIALKIHHLRK</sequence>
<dbReference type="InterPro" id="IPR012914">
    <property type="entry name" value="PucR_dom"/>
</dbReference>
<accession>A0ABQ3UQV4</accession>
<protein>
    <submittedName>
        <fullName evidence="5">CdaR family transcriptional regulator</fullName>
    </submittedName>
</protein>
<evidence type="ECO:0000259" key="3">
    <source>
        <dbReference type="Pfam" id="PF13556"/>
    </source>
</evidence>
<comment type="caution">
    <text evidence="5">The sequence shown here is derived from an EMBL/GenBank/DDBJ whole genome shotgun (WGS) entry which is preliminary data.</text>
</comment>
<organism evidence="5 6">
    <name type="scientific">Ktedonobacter robiniae</name>
    <dbReference type="NCBI Taxonomy" id="2778365"/>
    <lineage>
        <taxon>Bacteria</taxon>
        <taxon>Bacillati</taxon>
        <taxon>Chloroflexota</taxon>
        <taxon>Ktedonobacteria</taxon>
        <taxon>Ktedonobacterales</taxon>
        <taxon>Ktedonobacteraceae</taxon>
        <taxon>Ktedonobacter</taxon>
    </lineage>
</organism>
<feature type="domain" description="PucR C-terminal helix-turn-helix" evidence="3">
    <location>
        <begin position="477"/>
        <end position="535"/>
    </location>
</feature>
<dbReference type="Pfam" id="PF13556">
    <property type="entry name" value="HTH_30"/>
    <property type="match status" value="1"/>
</dbReference>
<evidence type="ECO:0000259" key="4">
    <source>
        <dbReference type="Pfam" id="PF17853"/>
    </source>
</evidence>
<feature type="domain" description="Purine catabolism PurC-like" evidence="2">
    <location>
        <begin position="19"/>
        <end position="134"/>
    </location>
</feature>
<dbReference type="EMBL" id="BNJG01000001">
    <property type="protein sequence ID" value="GHO55080.1"/>
    <property type="molecule type" value="Genomic_DNA"/>
</dbReference>
<reference evidence="5 6" key="1">
    <citation type="journal article" date="2021" name="Int. J. Syst. Evol. Microbiol.">
        <title>Reticulibacter mediterranei gen. nov., sp. nov., within the new family Reticulibacteraceae fam. nov., and Ktedonospora formicarum gen. nov., sp. nov., Ktedonobacter robiniae sp. nov., Dictyobacter formicarum sp. nov. and Dictyobacter arantiisoli sp. nov., belonging to the class Ktedonobacteria.</title>
        <authorList>
            <person name="Yabe S."/>
            <person name="Zheng Y."/>
            <person name="Wang C.M."/>
            <person name="Sakai Y."/>
            <person name="Abe K."/>
            <person name="Yokota A."/>
            <person name="Donadio S."/>
            <person name="Cavaletti L."/>
            <person name="Monciardini P."/>
        </authorList>
    </citation>
    <scope>NUCLEOTIDE SEQUENCE [LARGE SCALE GENOMIC DNA]</scope>
    <source>
        <strain evidence="5 6">SOSP1-30</strain>
    </source>
</reference>
<evidence type="ECO:0000313" key="6">
    <source>
        <dbReference type="Proteomes" id="UP000654345"/>
    </source>
</evidence>
<evidence type="ECO:0000256" key="1">
    <source>
        <dbReference type="ARBA" id="ARBA00006754"/>
    </source>
</evidence>
<gene>
    <name evidence="5" type="ORF">KSB_35550</name>
</gene>
<dbReference type="PANTHER" id="PTHR33744">
    <property type="entry name" value="CARBOHYDRATE DIACID REGULATOR"/>
    <property type="match status" value="1"/>
</dbReference>
<feature type="domain" description="CdaR GGDEF-like" evidence="4">
    <location>
        <begin position="286"/>
        <end position="424"/>
    </location>
</feature>
<dbReference type="InterPro" id="IPR025736">
    <property type="entry name" value="PucR_C-HTH_dom"/>
</dbReference>
<dbReference type="Pfam" id="PF07905">
    <property type="entry name" value="PucR"/>
    <property type="match status" value="1"/>
</dbReference>
<proteinExistence type="inferred from homology"/>
<dbReference type="Proteomes" id="UP000654345">
    <property type="component" value="Unassembled WGS sequence"/>
</dbReference>
<evidence type="ECO:0000259" key="2">
    <source>
        <dbReference type="Pfam" id="PF07905"/>
    </source>
</evidence>
<keyword evidence="6" id="KW-1185">Reference proteome</keyword>
<name>A0ABQ3UQV4_9CHLR</name>
<dbReference type="Pfam" id="PF17853">
    <property type="entry name" value="GGDEF_2"/>
    <property type="match status" value="1"/>
</dbReference>
<comment type="similarity">
    <text evidence="1">Belongs to the CdaR family.</text>
</comment>
<dbReference type="InterPro" id="IPR042070">
    <property type="entry name" value="PucR_C-HTH_sf"/>
</dbReference>
<evidence type="ECO:0000313" key="5">
    <source>
        <dbReference type="EMBL" id="GHO55080.1"/>
    </source>
</evidence>
<dbReference type="PANTHER" id="PTHR33744:SF1">
    <property type="entry name" value="DNA-BINDING TRANSCRIPTIONAL ACTIVATOR ADER"/>
    <property type="match status" value="1"/>
</dbReference>
<dbReference type="Gene3D" id="1.10.10.2840">
    <property type="entry name" value="PucR C-terminal helix-turn-helix domain"/>
    <property type="match status" value="1"/>
</dbReference>